<reference evidence="2" key="2">
    <citation type="submission" date="2014-06" db="EMBL/GenBank/DDBJ databases">
        <authorList>
            <person name="Aslett M."/>
        </authorList>
    </citation>
    <scope>NUCLEOTIDE SEQUENCE</scope>
</reference>
<dbReference type="Pfam" id="PF10251">
    <property type="entry name" value="PEN-2"/>
    <property type="match status" value="1"/>
</dbReference>
<name>A0A068WJV0_ECHGR</name>
<reference evidence="4" key="3">
    <citation type="submission" date="2020-10" db="UniProtKB">
        <authorList>
            <consortium name="WormBaseParasite"/>
        </authorList>
    </citation>
    <scope>IDENTIFICATION</scope>
</reference>
<keyword evidence="1" id="KW-0472">Membrane</keyword>
<evidence type="ECO:0000256" key="1">
    <source>
        <dbReference type="SAM" id="Phobius"/>
    </source>
</evidence>
<reference evidence="2 3" key="1">
    <citation type="journal article" date="2013" name="Nature">
        <title>The genomes of four tapeworm species reveal adaptations to parasitism.</title>
        <authorList>
            <person name="Tsai I.J."/>
            <person name="Zarowiecki M."/>
            <person name="Holroyd N."/>
            <person name="Garciarrubio A."/>
            <person name="Sanchez-Flores A."/>
            <person name="Brooks K.L."/>
            <person name="Tracey A."/>
            <person name="Bobes R.J."/>
            <person name="Fragoso G."/>
            <person name="Sciutto E."/>
            <person name="Aslett M."/>
            <person name="Beasley H."/>
            <person name="Bennett H.M."/>
            <person name="Cai J."/>
            <person name="Camicia F."/>
            <person name="Clark R."/>
            <person name="Cucher M."/>
            <person name="De Silva N."/>
            <person name="Day T.A."/>
            <person name="Deplazes P."/>
            <person name="Estrada K."/>
            <person name="Fernandez C."/>
            <person name="Holland P.W."/>
            <person name="Hou J."/>
            <person name="Hu S."/>
            <person name="Huckvale T."/>
            <person name="Hung S.S."/>
            <person name="Kamenetzky L."/>
            <person name="Keane J.A."/>
            <person name="Kiss F."/>
            <person name="Koziol U."/>
            <person name="Lambert O."/>
            <person name="Liu K."/>
            <person name="Luo X."/>
            <person name="Luo Y."/>
            <person name="Macchiaroli N."/>
            <person name="Nichol S."/>
            <person name="Paps J."/>
            <person name="Parkinson J."/>
            <person name="Pouchkina-Stantcheva N."/>
            <person name="Riddiford N."/>
            <person name="Rosenzvit M."/>
            <person name="Salinas G."/>
            <person name="Wasmuth J.D."/>
            <person name="Zamanian M."/>
            <person name="Zheng Y."/>
            <person name="Cai X."/>
            <person name="Soberon X."/>
            <person name="Olson P.D."/>
            <person name="Laclette J.P."/>
            <person name="Brehm K."/>
            <person name="Berriman M."/>
            <person name="Garciarrubio A."/>
            <person name="Bobes R.J."/>
            <person name="Fragoso G."/>
            <person name="Sanchez-Flores A."/>
            <person name="Estrada K."/>
            <person name="Cevallos M.A."/>
            <person name="Morett E."/>
            <person name="Gonzalez V."/>
            <person name="Portillo T."/>
            <person name="Ochoa-Leyva A."/>
            <person name="Jose M.V."/>
            <person name="Sciutto E."/>
            <person name="Landa A."/>
            <person name="Jimenez L."/>
            <person name="Valdes V."/>
            <person name="Carrero J.C."/>
            <person name="Larralde C."/>
            <person name="Morales-Montor J."/>
            <person name="Limon-Lason J."/>
            <person name="Soberon X."/>
            <person name="Laclette J.P."/>
        </authorList>
    </citation>
    <scope>NUCLEOTIDE SEQUENCE [LARGE SCALE GENOMIC DNA]</scope>
</reference>
<sequence length="90" mass="10916">MENDRRETCDRLRICKIYFFAGIAFLPFLWLVNVVWFFRDAFFGPPSNTRKKFQLCERCFEFYRCFDLDCRPGCLEHSLPSKENFLGIPW</sequence>
<feature type="transmembrane region" description="Helical" evidence="1">
    <location>
        <begin position="17"/>
        <end position="38"/>
    </location>
</feature>
<evidence type="ECO:0000313" key="2">
    <source>
        <dbReference type="EMBL" id="CDS20355.1"/>
    </source>
</evidence>
<evidence type="ECO:0000313" key="4">
    <source>
        <dbReference type="WBParaSite" id="EgrG_000257300"/>
    </source>
</evidence>
<gene>
    <name evidence="2" type="ORF">EgrG_000257300</name>
</gene>
<keyword evidence="1" id="KW-1133">Transmembrane helix</keyword>
<proteinExistence type="predicted"/>
<dbReference type="AlphaFoldDB" id="A0A068WJV0"/>
<dbReference type="EMBL" id="LK028580">
    <property type="protein sequence ID" value="CDS20355.1"/>
    <property type="molecule type" value="Genomic_DNA"/>
</dbReference>
<dbReference type="Proteomes" id="UP000492820">
    <property type="component" value="Unassembled WGS sequence"/>
</dbReference>
<dbReference type="InterPro" id="IPR019379">
    <property type="entry name" value="Gamma_Secretase_Asp_P_PEN2"/>
</dbReference>
<dbReference type="OrthoDB" id="524898at2759"/>
<accession>A0A068WJV0</accession>
<dbReference type="WBParaSite" id="EgrG_000257300">
    <property type="protein sequence ID" value="EgrG_000257300"/>
    <property type="gene ID" value="EgrG_000257300"/>
</dbReference>
<keyword evidence="1" id="KW-0812">Transmembrane</keyword>
<organism evidence="2">
    <name type="scientific">Echinococcus granulosus</name>
    <name type="common">Hydatid tapeworm</name>
    <dbReference type="NCBI Taxonomy" id="6210"/>
    <lineage>
        <taxon>Eukaryota</taxon>
        <taxon>Metazoa</taxon>
        <taxon>Spiralia</taxon>
        <taxon>Lophotrochozoa</taxon>
        <taxon>Platyhelminthes</taxon>
        <taxon>Cestoda</taxon>
        <taxon>Eucestoda</taxon>
        <taxon>Cyclophyllidea</taxon>
        <taxon>Taeniidae</taxon>
        <taxon>Echinococcus</taxon>
        <taxon>Echinococcus granulosus group</taxon>
    </lineage>
</organism>
<evidence type="ECO:0000313" key="3">
    <source>
        <dbReference type="Proteomes" id="UP000492820"/>
    </source>
</evidence>
<protein>
    <submittedName>
        <fullName evidence="2 4">Presenilin enhancer 2</fullName>
    </submittedName>
</protein>